<gene>
    <name evidence="1" type="ORF">BET99_03695</name>
</gene>
<sequence length="85" mass="9839">MTAGDRFMKKISDYYDELGYPVVWEGEGSKRQLEIQFKSESGYFVTATLLARGDDIVIKDEWGRENVIKATKGNLEQIKSWSEER</sequence>
<reference evidence="1 2" key="1">
    <citation type="submission" date="2016-08" db="EMBL/GenBank/DDBJ databases">
        <title>New Insights into Marine Group III Euryarchaeota, from dark to light.</title>
        <authorList>
            <person name="Haro-Moreno J.M."/>
            <person name="Rodriguez-Valera F."/>
            <person name="Lopez-Garcia P."/>
            <person name="Moreira D."/>
            <person name="Martin-Cuadrado A.B."/>
        </authorList>
    </citation>
    <scope>NUCLEOTIDE SEQUENCE [LARGE SCALE GENOMIC DNA]</scope>
    <source>
        <strain evidence="1">CG-Epi2</strain>
    </source>
</reference>
<evidence type="ECO:0000313" key="2">
    <source>
        <dbReference type="Proteomes" id="UP000183615"/>
    </source>
</evidence>
<evidence type="ECO:0000313" key="1">
    <source>
        <dbReference type="EMBL" id="OIR22737.1"/>
    </source>
</evidence>
<dbReference type="EMBL" id="MIYZ01000007">
    <property type="protein sequence ID" value="OIR22737.1"/>
    <property type="molecule type" value="Genomic_DNA"/>
</dbReference>
<comment type="caution">
    <text evidence="1">The sequence shown here is derived from an EMBL/GenBank/DDBJ whole genome shotgun (WGS) entry which is preliminary data.</text>
</comment>
<protein>
    <submittedName>
        <fullName evidence="1">Uncharacterized protein</fullName>
    </submittedName>
</protein>
<proteinExistence type="predicted"/>
<dbReference type="Proteomes" id="UP000183615">
    <property type="component" value="Unassembled WGS sequence"/>
</dbReference>
<name>A0A1J5TP85_9ARCH</name>
<accession>A0A1J5TP85</accession>
<organism evidence="1 2">
    <name type="scientific">Marine Group III euryarchaeote CG-Epi2</name>
    <dbReference type="NCBI Taxonomy" id="1888996"/>
    <lineage>
        <taxon>Archaea</taxon>
        <taxon>Methanobacteriati</taxon>
        <taxon>Thermoplasmatota</taxon>
        <taxon>Thermoplasmata</taxon>
        <taxon>Candidatus Thermoprofundales</taxon>
    </lineage>
</organism>
<dbReference type="AlphaFoldDB" id="A0A1J5TP85"/>